<reference evidence="2" key="1">
    <citation type="submission" date="2013-04" db="EMBL/GenBank/DDBJ databases">
        <title>Thioclava sp. 13D2W-2 Genome Sequencing.</title>
        <authorList>
            <person name="Lai Q."/>
            <person name="Li G."/>
            <person name="Shao Z."/>
        </authorList>
    </citation>
    <scope>NUCLEOTIDE SEQUENCE [LARGE SCALE GENOMIC DNA]</scope>
    <source>
        <strain evidence="2">13D2W-2</strain>
    </source>
</reference>
<protein>
    <submittedName>
        <fullName evidence="1">Uncharacterized protein</fullName>
    </submittedName>
</protein>
<comment type="caution">
    <text evidence="1">The sequence shown here is derived from an EMBL/GenBank/DDBJ whole genome shotgun (WGS) entry which is preliminary data.</text>
</comment>
<name>A0A085TVX2_9RHOB</name>
<evidence type="ECO:0000313" key="1">
    <source>
        <dbReference type="EMBL" id="KFE34869.1"/>
    </source>
</evidence>
<dbReference type="EMBL" id="AQRC01000007">
    <property type="protein sequence ID" value="KFE34869.1"/>
    <property type="molecule type" value="Genomic_DNA"/>
</dbReference>
<sequence>MREVRSIPTSGSVRHCAEKDVLCGSAGKECYDLVFDVSKQHRNGGGRTLDKAMKWRNLDPAN</sequence>
<evidence type="ECO:0000313" key="2">
    <source>
        <dbReference type="Proteomes" id="UP000028607"/>
    </source>
</evidence>
<organism evidence="1 2">
    <name type="scientific">Thioclava atlantica</name>
    <dbReference type="NCBI Taxonomy" id="1317124"/>
    <lineage>
        <taxon>Bacteria</taxon>
        <taxon>Pseudomonadati</taxon>
        <taxon>Pseudomonadota</taxon>
        <taxon>Alphaproteobacteria</taxon>
        <taxon>Rhodobacterales</taxon>
        <taxon>Paracoccaceae</taxon>
        <taxon>Thioclava</taxon>
    </lineage>
</organism>
<proteinExistence type="predicted"/>
<keyword evidence="2" id="KW-1185">Reference proteome</keyword>
<gene>
    <name evidence="1" type="ORF">DW2_09899</name>
</gene>
<dbReference type="AlphaFoldDB" id="A0A085TVX2"/>
<dbReference type="Proteomes" id="UP000028607">
    <property type="component" value="Unassembled WGS sequence"/>
</dbReference>
<accession>A0A085TVX2</accession>
<reference evidence="1 2" key="2">
    <citation type="journal article" date="2015" name="Antonie Van Leeuwenhoek">
        <title>Thioclava indica sp. nov., isolated from surface seawater of the Indian Ocean.</title>
        <authorList>
            <person name="Liu Y."/>
            <person name="Lai Q."/>
            <person name="Du J."/>
            <person name="Xu H."/>
            <person name="Jiang L."/>
            <person name="Shao Z."/>
        </authorList>
    </citation>
    <scope>NUCLEOTIDE SEQUENCE [LARGE SCALE GENOMIC DNA]</scope>
    <source>
        <strain evidence="1 2">13D2W-2</strain>
    </source>
</reference>